<dbReference type="Proteomes" id="UP000198379">
    <property type="component" value="Unassembled WGS sequence"/>
</dbReference>
<name>A0A238YQV1_9FLAO</name>
<evidence type="ECO:0000313" key="2">
    <source>
        <dbReference type="Proteomes" id="UP000198379"/>
    </source>
</evidence>
<gene>
    <name evidence="1" type="ORF">SAMN06265376_102237</name>
</gene>
<organism evidence="1 2">
    <name type="scientific">Dokdonia pacifica</name>
    <dbReference type="NCBI Taxonomy" id="1627892"/>
    <lineage>
        <taxon>Bacteria</taxon>
        <taxon>Pseudomonadati</taxon>
        <taxon>Bacteroidota</taxon>
        <taxon>Flavobacteriia</taxon>
        <taxon>Flavobacteriales</taxon>
        <taxon>Flavobacteriaceae</taxon>
        <taxon>Dokdonia</taxon>
    </lineage>
</organism>
<accession>A0A238YQV1</accession>
<dbReference type="OrthoDB" id="1451701at2"/>
<dbReference type="RefSeq" id="WP_089371004.1">
    <property type="nucleotide sequence ID" value="NZ_BMEP01000001.1"/>
</dbReference>
<reference evidence="1 2" key="1">
    <citation type="submission" date="2017-06" db="EMBL/GenBank/DDBJ databases">
        <authorList>
            <person name="Kim H.J."/>
            <person name="Triplett B.A."/>
        </authorList>
    </citation>
    <scope>NUCLEOTIDE SEQUENCE [LARGE SCALE GENOMIC DNA]</scope>
    <source>
        <strain evidence="1 2">DSM 25597</strain>
    </source>
</reference>
<keyword evidence="2" id="KW-1185">Reference proteome</keyword>
<dbReference type="AlphaFoldDB" id="A0A238YQV1"/>
<evidence type="ECO:0008006" key="3">
    <source>
        <dbReference type="Google" id="ProtNLM"/>
    </source>
</evidence>
<protein>
    <recommendedName>
        <fullName evidence="3">Hydrolase</fullName>
    </recommendedName>
</protein>
<evidence type="ECO:0000313" key="1">
    <source>
        <dbReference type="EMBL" id="SNR72819.1"/>
    </source>
</evidence>
<dbReference type="EMBL" id="FZNY01000002">
    <property type="protein sequence ID" value="SNR72819.1"/>
    <property type="molecule type" value="Genomic_DNA"/>
</dbReference>
<sequence length="162" mass="19157">MKRNIFLYLFLFAALWIVYQYVHNKKFYESQQKIMTKLEVKHQTAIDSIGVLQERLEEATYFGLRTNSNAYEYYENDTIDINFVTQQVTDGIIGKNTSSGNDFIPYEGDERPFQVNQVHLLNHRWIIADFSDGNTWGELLIEYFINDDNSIDYRVVESLLYP</sequence>
<proteinExistence type="predicted"/>